<dbReference type="PANTHER" id="PTHR24282">
    <property type="entry name" value="CYTOCHROME P450 FAMILY MEMBER"/>
    <property type="match status" value="1"/>
</dbReference>
<feature type="region of interest" description="Disordered" evidence="12">
    <location>
        <begin position="68"/>
        <end position="90"/>
    </location>
</feature>
<evidence type="ECO:0000256" key="6">
    <source>
        <dbReference type="ARBA" id="ARBA00022989"/>
    </source>
</evidence>
<keyword evidence="5 11" id="KW-0479">Metal-binding</keyword>
<keyword evidence="7" id="KW-0560">Oxidoreductase</keyword>
<keyword evidence="10" id="KW-0472">Membrane</keyword>
<protein>
    <recommendedName>
        <fullName evidence="15">Cytochrome P450</fullName>
    </recommendedName>
</protein>
<evidence type="ECO:0000256" key="10">
    <source>
        <dbReference type="ARBA" id="ARBA00023136"/>
    </source>
</evidence>
<dbReference type="PANTHER" id="PTHR24282:SF103">
    <property type="entry name" value="OS01G0627933 PROTEIN"/>
    <property type="match status" value="1"/>
</dbReference>
<reference evidence="13" key="2">
    <citation type="submission" date="2018-05" db="EMBL/GenBank/DDBJ databases">
        <title>OmerRS3 (Oryza meridionalis Reference Sequence Version 3).</title>
        <authorList>
            <person name="Zhang J."/>
            <person name="Kudrna D."/>
            <person name="Lee S."/>
            <person name="Talag J."/>
            <person name="Welchert J."/>
            <person name="Wing R.A."/>
        </authorList>
    </citation>
    <scope>NUCLEOTIDE SEQUENCE [LARGE SCALE GENOMIC DNA]</scope>
    <source>
        <strain evidence="13">cv. OR44</strain>
    </source>
</reference>
<comment type="subcellular location">
    <subcellularLocation>
        <location evidence="1">Membrane</location>
        <topology evidence="1">Single-pass membrane protein</topology>
    </subcellularLocation>
</comment>
<dbReference type="Pfam" id="PF00067">
    <property type="entry name" value="p450"/>
    <property type="match status" value="3"/>
</dbReference>
<dbReference type="InterPro" id="IPR050665">
    <property type="entry name" value="Cytochrome_P450_Monooxygen"/>
</dbReference>
<keyword evidence="4" id="KW-0812">Transmembrane</keyword>
<evidence type="ECO:0000256" key="1">
    <source>
        <dbReference type="ARBA" id="ARBA00004167"/>
    </source>
</evidence>
<evidence type="ECO:0000256" key="5">
    <source>
        <dbReference type="ARBA" id="ARBA00022723"/>
    </source>
</evidence>
<evidence type="ECO:0000256" key="8">
    <source>
        <dbReference type="ARBA" id="ARBA00023004"/>
    </source>
</evidence>
<keyword evidence="6" id="KW-1133">Transmembrane helix</keyword>
<dbReference type="GO" id="GO:0016705">
    <property type="term" value="F:oxidoreductase activity, acting on paired donors, with incorporation or reduction of molecular oxygen"/>
    <property type="evidence" value="ECO:0007669"/>
    <property type="project" value="InterPro"/>
</dbReference>
<dbReference type="GO" id="GO:0005506">
    <property type="term" value="F:iron ion binding"/>
    <property type="evidence" value="ECO:0007669"/>
    <property type="project" value="InterPro"/>
</dbReference>
<dbReference type="GO" id="GO:0004497">
    <property type="term" value="F:monooxygenase activity"/>
    <property type="evidence" value="ECO:0007669"/>
    <property type="project" value="UniProtKB-KW"/>
</dbReference>
<keyword evidence="8 11" id="KW-0408">Iron</keyword>
<dbReference type="PRINTS" id="PR00463">
    <property type="entry name" value="EP450I"/>
</dbReference>
<sequence length="1519" mass="172398">MEEATGMEVGVSLEGKPAAAPWGLLYYGAVPALLVLGALYRAAERCWLGPRRVAGALQAQGLRGTASRFPAGDLPENARRSKEARAKPMPPCHDIVPRDILSNKFGHFEKFTLKSLGKLIALGLASYEGEKWARHRRILNPAFRLEKLKRMLPAFSTCCSEMIDRWDSKLADSDGPFELDIWQEFQNLTGDVISRTAFGSSFMEGRRIFQLQEEQADRIIKAVQYIYIPGYLYFPTENNRRMKENSREIEGLLRGIIEKRSRAVENGELSGDDLLGLMLKSNTDSGEPSNLRMSTEDVIEECKLFYFAGMETTSVLLTWTLVVLSMHPEWQHRAREEVTMILYEVLRLYPPAVTLSRRTFKEVQIGGITYPAGVGLELPIILIHHSTDVWGKDGHEFKPERFAEGISKATKTNQQAFFPFGWGPRICIGQNFAMLEAKMALCVILQNFEFQLSPMYTHAPYASVTLHPQHAMVLGAWLMSPASVPWSLLAYGVLGLVLLWQAGRLLHSLWWRPRRLELALRAQGLRGTRYRFLTGDLGEHGRLNREAWARPLPLRCHDIAPRVAPFLHNAVREHGSACFTWFGPTPKVTITDPDLAKDVLSNKFGHFEKPKFPTLTKLFSDSLANHEGEKWVKHRRILNPAFHLEKLKLMLPAFSACCEELVSKWMESLGSDGSYEVDVWPEMQILTGDVISRTAFGSSYLEGRRIFQLQAEQTERLLKCMQKIVIPGYMSLPTKNNRKMHQIKKETDSILRGLVDKRMQAMKEGECTKDDLLGLLLESNMRHTEEDGQSNHGLTIEEVIEECKLFYFAGMETTSVLLTWTILLLSMHPEWQDRAREEILGLFGKNKPGYEGLSRLKIVTMILYEVLRLYPPAVTFTRKTYKQMEIGGVIYPASVIVELPVLLIHHDPNIWGSDAHEFKPDRFAEGISKASKNPGAFLPFGWGPRICIGQNFALLEAKMALCMILQCFKLELMPSYTHAPYSMVTLRPMHAMVLGAGLRSPASVPWSLLAYGVLGLVLLWQAGRLLHSLWWRSRRLELALRAQGLRGTRYRFLTGDLGEHGRLNREVWARPLPLRCHDIAPRVAPFLHSSVREHGKACFSWFGPIPKVTIANPDLAKDVLSNKFGHLEKHKFQGLTKLLSDGVASHEGEKWVKHRRILNPAFHLEKLKLMLPAFSTCCEELVGKWMDSLGPDGSCELDVWPEMQSLTGDVISRTAFGSSYSEGRRIFQLQTEQAELFIGAIQKIVIPGYMYLPTKKNRRMRRINSEVESILRGIIGKRMQAIAEGESTNDDLLGLLLESNMRHADENGRSSPGMTTEDVIEECKLFYFAGMETTSVLLTWTMVVLSMHPEWQDRAREEVFGLFGRDKPEYEGLSRLKTVTMVLYEVLRLYPPAIVFSRKTYKEMEIGGVVYPSGVILELPVLFIHHDREIWGSDVNEFRPERFAEGISRASNDRGAFLPFGWGPRVCIGQNFALLEAKMALCMILQRFEFELAASYTHAPHTVMTLHPMHGAQMKLRMI</sequence>
<dbReference type="Gramene" id="OMERI01G21540.4">
    <property type="protein sequence ID" value="OMERI01G21540.4"/>
    <property type="gene ID" value="OMERI01G21540"/>
</dbReference>
<feature type="binding site" description="axial binding residue" evidence="11">
    <location>
        <position position="947"/>
    </location>
    <ligand>
        <name>heme</name>
        <dbReference type="ChEBI" id="CHEBI:30413"/>
    </ligand>
    <ligandPart>
        <name>Fe</name>
        <dbReference type="ChEBI" id="CHEBI:18248"/>
    </ligandPart>
</feature>
<dbReference type="PRINTS" id="PR00385">
    <property type="entry name" value="P450"/>
</dbReference>
<proteinExistence type="inferred from homology"/>
<dbReference type="InterPro" id="IPR001128">
    <property type="entry name" value="Cyt_P450"/>
</dbReference>
<name>A0A0E0C4Y5_9ORYZ</name>
<evidence type="ECO:0000256" key="2">
    <source>
        <dbReference type="ARBA" id="ARBA00010617"/>
    </source>
</evidence>
<dbReference type="InterPro" id="IPR017972">
    <property type="entry name" value="Cyt_P450_CS"/>
</dbReference>
<dbReference type="HOGENOM" id="CLU_001570_11_2_1"/>
<evidence type="ECO:0000256" key="3">
    <source>
        <dbReference type="ARBA" id="ARBA00022617"/>
    </source>
</evidence>
<dbReference type="EnsemblPlants" id="OMERI01G21540.4">
    <property type="protein sequence ID" value="OMERI01G21540.4"/>
    <property type="gene ID" value="OMERI01G21540"/>
</dbReference>
<dbReference type="GO" id="GO:0016020">
    <property type="term" value="C:membrane"/>
    <property type="evidence" value="ECO:0007669"/>
    <property type="project" value="UniProtKB-SubCell"/>
</dbReference>
<keyword evidence="14" id="KW-1185">Reference proteome</keyword>
<evidence type="ECO:0000256" key="12">
    <source>
        <dbReference type="SAM" id="MobiDB-lite"/>
    </source>
</evidence>
<dbReference type="Gene3D" id="1.10.630.10">
    <property type="entry name" value="Cytochrome P450"/>
    <property type="match status" value="3"/>
</dbReference>
<keyword evidence="9" id="KW-0503">Monooxygenase</keyword>
<evidence type="ECO:0000256" key="7">
    <source>
        <dbReference type="ARBA" id="ARBA00023002"/>
    </source>
</evidence>
<dbReference type="Proteomes" id="UP000008021">
    <property type="component" value="Chromosome 1"/>
</dbReference>
<dbReference type="GO" id="GO:0020037">
    <property type="term" value="F:heme binding"/>
    <property type="evidence" value="ECO:0007669"/>
    <property type="project" value="InterPro"/>
</dbReference>
<dbReference type="GO" id="GO:0010268">
    <property type="term" value="P:brassinosteroid homeostasis"/>
    <property type="evidence" value="ECO:0007669"/>
    <property type="project" value="UniProtKB-ARBA"/>
</dbReference>
<reference evidence="13" key="1">
    <citation type="submission" date="2015-04" db="UniProtKB">
        <authorList>
            <consortium name="EnsemblPlants"/>
        </authorList>
    </citation>
    <scope>IDENTIFICATION</scope>
</reference>
<comment type="cofactor">
    <cofactor evidence="11">
        <name>heme</name>
        <dbReference type="ChEBI" id="CHEBI:30413"/>
    </cofactor>
</comment>
<evidence type="ECO:0000256" key="9">
    <source>
        <dbReference type="ARBA" id="ARBA00023033"/>
    </source>
</evidence>
<dbReference type="GO" id="GO:0016131">
    <property type="term" value="P:brassinosteroid metabolic process"/>
    <property type="evidence" value="ECO:0007669"/>
    <property type="project" value="UniProtKB-ARBA"/>
</dbReference>
<dbReference type="InterPro" id="IPR002401">
    <property type="entry name" value="Cyt_P450_E_grp-I"/>
</dbReference>
<evidence type="ECO:0000256" key="4">
    <source>
        <dbReference type="ARBA" id="ARBA00022692"/>
    </source>
</evidence>
<accession>A0A0E0C4Y5</accession>
<keyword evidence="3 11" id="KW-0349">Heme</keyword>
<evidence type="ECO:0008006" key="15">
    <source>
        <dbReference type="Google" id="ProtNLM"/>
    </source>
</evidence>
<evidence type="ECO:0000256" key="11">
    <source>
        <dbReference type="PIRSR" id="PIRSR602401-1"/>
    </source>
</evidence>
<dbReference type="FunFam" id="1.10.630.10:FF:000029">
    <property type="entry name" value="Cytochrome P450 734A1"/>
    <property type="match status" value="2"/>
</dbReference>
<dbReference type="SUPFAM" id="SSF48264">
    <property type="entry name" value="Cytochrome P450"/>
    <property type="match status" value="3"/>
</dbReference>
<dbReference type="InterPro" id="IPR036396">
    <property type="entry name" value="Cyt_P450_sf"/>
</dbReference>
<organism evidence="13">
    <name type="scientific">Oryza meridionalis</name>
    <dbReference type="NCBI Taxonomy" id="40149"/>
    <lineage>
        <taxon>Eukaryota</taxon>
        <taxon>Viridiplantae</taxon>
        <taxon>Streptophyta</taxon>
        <taxon>Embryophyta</taxon>
        <taxon>Tracheophyta</taxon>
        <taxon>Spermatophyta</taxon>
        <taxon>Magnoliopsida</taxon>
        <taxon>Liliopsida</taxon>
        <taxon>Poales</taxon>
        <taxon>Poaceae</taxon>
        <taxon>BOP clade</taxon>
        <taxon>Oryzoideae</taxon>
        <taxon>Oryzeae</taxon>
        <taxon>Oryzinae</taxon>
        <taxon>Oryza</taxon>
    </lineage>
</organism>
<dbReference type="PROSITE" id="PS00086">
    <property type="entry name" value="CYTOCHROME_P450"/>
    <property type="match status" value="3"/>
</dbReference>
<feature type="compositionally biased region" description="Basic and acidic residues" evidence="12">
    <location>
        <begin position="76"/>
        <end position="86"/>
    </location>
</feature>
<evidence type="ECO:0000313" key="14">
    <source>
        <dbReference type="Proteomes" id="UP000008021"/>
    </source>
</evidence>
<comment type="similarity">
    <text evidence="2">Belongs to the cytochrome P450 family.</text>
</comment>
<evidence type="ECO:0000313" key="13">
    <source>
        <dbReference type="EnsemblPlants" id="OMERI01G21540.4"/>
    </source>
</evidence>